<feature type="domain" description="Gp5/Type VI secretion system Vgr protein OB-fold" evidence="4">
    <location>
        <begin position="388"/>
        <end position="453"/>
    </location>
</feature>
<dbReference type="SUPFAM" id="SSF69279">
    <property type="entry name" value="Phage tail proteins"/>
    <property type="match status" value="2"/>
</dbReference>
<dbReference type="RefSeq" id="WP_342078300.1">
    <property type="nucleotide sequence ID" value="NZ_CP151767.2"/>
</dbReference>
<accession>A0AAN0MFZ1</accession>
<dbReference type="KEGG" id="yrh:AABB31_09145"/>
<comment type="similarity">
    <text evidence="2">Belongs to the VgrG protein family.</text>
</comment>
<feature type="domain" description="Gp5/Type VI secretion system Vgr C-terminal trimerisation" evidence="5">
    <location>
        <begin position="470"/>
        <end position="573"/>
    </location>
</feature>
<dbReference type="GO" id="GO:0005576">
    <property type="term" value="C:extracellular region"/>
    <property type="evidence" value="ECO:0007669"/>
    <property type="project" value="UniProtKB-SubCell"/>
</dbReference>
<dbReference type="Gene3D" id="4.10.220.110">
    <property type="match status" value="1"/>
</dbReference>
<evidence type="ECO:0000313" key="6">
    <source>
        <dbReference type="EMBL" id="WZU69007.1"/>
    </source>
</evidence>
<evidence type="ECO:0000259" key="5">
    <source>
        <dbReference type="Pfam" id="PF22178"/>
    </source>
</evidence>
<sequence length="690" mass="76173">MNFTFRQEDRVGKLHTGLGEDVLVLQRFEGADHVNDLFDYRVEALSLEANIDFDQLIGTHMTVELGTMHHDARYFDGIVTEAEWVGTNETANVYRFQLRPWFWLADKRRNQRIFHNMTPDAIIGEVFSYWAGQCDAAVDTRLVETYPELEYTVQYQESDLNFVRRLMEQFGMSFHFKHEEGSHTLVLTDSLLEFDPIPGDTRTYNPNEGMEQSEGEYFWKWKPKRHLTTGAVRMTDYNFKKPNATMEADHVSDAAYAQGQIETYDYPGDYLELDDGKTLSRLRTQQERSADYRHMATGNTMSLASGMTMTLAGEHAEGVADIEYLCLSAHHTFLSESYGSEAGGSDESYTGQYAFTPLTAPYAPQRVTPTPRIHGPQTATVVGEGEIDCDEFGRILVHFPWDLAGANSMRCRVAQISAHQGWGAMVLPRIGMEVVVEYLDGDPTKPLVTGCVYNGSNMPPYELPANKSQSGFLSVSHEGSGRNELRFEDQSGSEEIYMHAQKDHNTTILNNETHSIGVDRSKTVGNDQTETIGHDKTITVGNNHTESIAVNKSMTLGQHHDERIGGAMSIAVALGMSTAVGTAHSLTVGANASQQVGKDKSLTVSGNEAINIGGNQATQVGAKKTIVVEDELSIQVGKAKLLMKKDGTITLTGKDITINGDGNVSASSKKKVGIKASSSVTIKGSKLNMN</sequence>
<dbReference type="InterPro" id="IPR017847">
    <property type="entry name" value="T6SS_RhsGE_Vgr_subset"/>
</dbReference>
<dbReference type="Pfam" id="PF04717">
    <property type="entry name" value="Phage_base_V"/>
    <property type="match status" value="1"/>
</dbReference>
<evidence type="ECO:0000259" key="4">
    <source>
        <dbReference type="Pfam" id="PF04717"/>
    </source>
</evidence>
<feature type="domain" description="Gp5/Type VI secretion system Vgr C-terminal trimerisation" evidence="5">
    <location>
        <begin position="578"/>
        <end position="640"/>
    </location>
</feature>
<evidence type="ECO:0000256" key="3">
    <source>
        <dbReference type="ARBA" id="ARBA00022525"/>
    </source>
</evidence>
<dbReference type="InterPro" id="IPR006531">
    <property type="entry name" value="Gp5/Vgr_OB"/>
</dbReference>
<dbReference type="InterPro" id="IPR050708">
    <property type="entry name" value="T6SS_VgrG/RHS"/>
</dbReference>
<gene>
    <name evidence="6" type="ORF">AABB31_09145</name>
</gene>
<dbReference type="NCBIfam" id="TIGR01646">
    <property type="entry name" value="vgr_GE"/>
    <property type="match status" value="1"/>
</dbReference>
<dbReference type="PANTHER" id="PTHR32305:SF15">
    <property type="entry name" value="PROTEIN RHSA-RELATED"/>
    <property type="match status" value="1"/>
</dbReference>
<dbReference type="Pfam" id="PF05954">
    <property type="entry name" value="Phage_GPD"/>
    <property type="match status" value="1"/>
</dbReference>
<dbReference type="NCBIfam" id="TIGR03361">
    <property type="entry name" value="VI_Rhs_Vgr"/>
    <property type="match status" value="1"/>
</dbReference>
<proteinExistence type="inferred from homology"/>
<dbReference type="Proteomes" id="UP001470809">
    <property type="component" value="Chromosome"/>
</dbReference>
<keyword evidence="7" id="KW-1185">Reference proteome</keyword>
<protein>
    <submittedName>
        <fullName evidence="6">Type VI secretion system Vgr family protein</fullName>
    </submittedName>
</protein>
<organism evidence="6 7">
    <name type="scientific">Yoonia rhodophyticola</name>
    <dbReference type="NCBI Taxonomy" id="3137370"/>
    <lineage>
        <taxon>Bacteria</taxon>
        <taxon>Pseudomonadati</taxon>
        <taxon>Pseudomonadota</taxon>
        <taxon>Alphaproteobacteria</taxon>
        <taxon>Rhodobacterales</taxon>
        <taxon>Paracoccaceae</taxon>
        <taxon>Yoonia</taxon>
    </lineage>
</organism>
<reference evidence="6" key="1">
    <citation type="submission" date="2024-08" db="EMBL/GenBank/DDBJ databases">
        <title>Phylogenomic analyses of a clade within the roseobacter group suggest taxonomic reassignments of species of the genera Aestuariivita, Citreicella, Loktanella, Nautella, Pelagibaca, Ruegeria, Thalassobius, Thiobacimonas and Tropicibacter, and the proposal o.</title>
        <authorList>
            <person name="Jeon C.O."/>
        </authorList>
    </citation>
    <scope>NUCLEOTIDE SEQUENCE</scope>
    <source>
        <strain evidence="6">SS1-5</strain>
    </source>
</reference>
<dbReference type="SUPFAM" id="SSF69349">
    <property type="entry name" value="Phage fibre proteins"/>
    <property type="match status" value="1"/>
</dbReference>
<dbReference type="Gene3D" id="2.40.50.230">
    <property type="entry name" value="Gp5 N-terminal domain"/>
    <property type="match status" value="1"/>
</dbReference>
<dbReference type="PANTHER" id="PTHR32305">
    <property type="match status" value="1"/>
</dbReference>
<comment type="subcellular location">
    <subcellularLocation>
        <location evidence="1">Secreted</location>
    </subcellularLocation>
</comment>
<evidence type="ECO:0000256" key="1">
    <source>
        <dbReference type="ARBA" id="ARBA00004613"/>
    </source>
</evidence>
<dbReference type="AlphaFoldDB" id="A0AAN0MFZ1"/>
<dbReference type="SUPFAM" id="SSF69255">
    <property type="entry name" value="gp5 N-terminal domain-like"/>
    <property type="match status" value="1"/>
</dbReference>
<dbReference type="InterPro" id="IPR054030">
    <property type="entry name" value="Gp5_Vgr_C"/>
</dbReference>
<keyword evidence="3" id="KW-0964">Secreted</keyword>
<dbReference type="EMBL" id="CP151767">
    <property type="protein sequence ID" value="WZU69007.1"/>
    <property type="molecule type" value="Genomic_DNA"/>
</dbReference>
<dbReference type="Gene3D" id="3.55.50.10">
    <property type="entry name" value="Baseplate protein-like domains"/>
    <property type="match status" value="1"/>
</dbReference>
<dbReference type="InterPro" id="IPR006533">
    <property type="entry name" value="T6SS_Vgr_RhsGE"/>
</dbReference>
<name>A0AAN0MFZ1_9RHOB</name>
<evidence type="ECO:0000313" key="7">
    <source>
        <dbReference type="Proteomes" id="UP001470809"/>
    </source>
</evidence>
<dbReference type="Pfam" id="PF22178">
    <property type="entry name" value="Gp5_trimer_C"/>
    <property type="match status" value="2"/>
</dbReference>
<evidence type="ECO:0000256" key="2">
    <source>
        <dbReference type="ARBA" id="ARBA00005558"/>
    </source>
</evidence>
<dbReference type="Gene3D" id="2.30.110.50">
    <property type="match status" value="1"/>
</dbReference>
<dbReference type="InterPro" id="IPR037026">
    <property type="entry name" value="Vgr_OB-fold_dom_sf"/>
</dbReference>